<accession>A0A3G8M7A6</accession>
<sequence length="250" mass="28833">MNMIDLPDLKAKLWHQMRHDLKSLVPWFADNDLLLCPACCRPLRFDEFSLEHIIPQQALACDPLDVRDAVPRNERSGMTLMCRKPLVIKGRKIPGHGCNSWKGKFYDASLRDLIRADFQRKQLNSRHQIALFSAGYLALFRQFGYQIALLPSGLLMRNQFFHPNSFLRDVPLSCQVVLAGERLRSYEEGNREYWSEPFKITVDGASAFIVLRNMVLNLPLSRDPKLPLARALPYAPSKYAFRPDLRTAFE</sequence>
<evidence type="ECO:0000313" key="1">
    <source>
        <dbReference type="EMBL" id="AZG77175.1"/>
    </source>
</evidence>
<dbReference type="EMBL" id="CP034086">
    <property type="protein sequence ID" value="AZG77175.1"/>
    <property type="molecule type" value="Genomic_DNA"/>
</dbReference>
<evidence type="ECO:0008006" key="3">
    <source>
        <dbReference type="Google" id="ProtNLM"/>
    </source>
</evidence>
<dbReference type="KEGG" id="mros:EHO51_10755"/>
<reference evidence="1 2" key="1">
    <citation type="submission" date="2018-11" db="EMBL/GenBank/DDBJ databases">
        <title>Genome squencing of methanotrophic bacteria isolated from alkaline groundwater in Korea.</title>
        <authorList>
            <person name="Nguyen L.N."/>
        </authorList>
    </citation>
    <scope>NUCLEOTIDE SEQUENCE [LARGE SCALE GENOMIC DNA]</scope>
    <source>
        <strain evidence="1 2">GW6</strain>
    </source>
</reference>
<name>A0A3G8M7A6_9HYPH</name>
<dbReference type="RefSeq" id="WP_124738898.1">
    <property type="nucleotide sequence ID" value="NZ_CP034086.1"/>
</dbReference>
<dbReference type="AlphaFoldDB" id="A0A3G8M7A6"/>
<protein>
    <recommendedName>
        <fullName evidence="3">HNH endonuclease</fullName>
    </recommendedName>
</protein>
<gene>
    <name evidence="1" type="ORF">EHO51_10755</name>
</gene>
<proteinExistence type="predicted"/>
<dbReference type="Proteomes" id="UP000273982">
    <property type="component" value="Chromosome"/>
</dbReference>
<organism evidence="1 2">
    <name type="scientific">Methylocystis rosea</name>
    <dbReference type="NCBI Taxonomy" id="173366"/>
    <lineage>
        <taxon>Bacteria</taxon>
        <taxon>Pseudomonadati</taxon>
        <taxon>Pseudomonadota</taxon>
        <taxon>Alphaproteobacteria</taxon>
        <taxon>Hyphomicrobiales</taxon>
        <taxon>Methylocystaceae</taxon>
        <taxon>Methylocystis</taxon>
    </lineage>
</organism>
<evidence type="ECO:0000313" key="2">
    <source>
        <dbReference type="Proteomes" id="UP000273982"/>
    </source>
</evidence>